<evidence type="ECO:0000256" key="13">
    <source>
        <dbReference type="ARBA" id="ARBA00034808"/>
    </source>
</evidence>
<dbReference type="AlphaFoldDB" id="A0AAU8HPN1"/>
<evidence type="ECO:0000256" key="2">
    <source>
        <dbReference type="ARBA" id="ARBA00017846"/>
    </source>
</evidence>
<keyword evidence="9 15" id="KW-0233">DNA recombination</keyword>
<keyword evidence="11" id="KW-0413">Isomerase</keyword>
<dbReference type="GO" id="GO:0006310">
    <property type="term" value="P:DNA recombination"/>
    <property type="evidence" value="ECO:0007669"/>
    <property type="project" value="UniProtKB-UniRule"/>
</dbReference>
<dbReference type="Pfam" id="PF19833">
    <property type="entry name" value="RecG_dom3_C"/>
    <property type="match status" value="1"/>
</dbReference>
<dbReference type="PANTHER" id="PTHR47964">
    <property type="entry name" value="ATP-DEPENDENT DNA HELICASE HOMOLOG RECG, CHLOROPLASTIC"/>
    <property type="match status" value="1"/>
</dbReference>
<evidence type="ECO:0000259" key="17">
    <source>
        <dbReference type="PROSITE" id="PS51194"/>
    </source>
</evidence>
<dbReference type="CDD" id="cd17992">
    <property type="entry name" value="DEXHc_RecG"/>
    <property type="match status" value="1"/>
</dbReference>
<dbReference type="InterPro" id="IPR027417">
    <property type="entry name" value="P-loop_NTPase"/>
</dbReference>
<name>A0AAU8HPN1_9FIRM</name>
<feature type="domain" description="Helicase C-terminal" evidence="17">
    <location>
        <begin position="451"/>
        <end position="610"/>
    </location>
</feature>
<keyword evidence="6 15" id="KW-0347">Helicase</keyword>
<comment type="function">
    <text evidence="15">Plays a critical role in recombination and DNA repair. Helps process Holliday junction intermediates to mature products by catalyzing branch migration. Has replication fork regression activity, unwinds stalled or blocked replication forks to make a HJ that can be resolved. Has a DNA unwinding activity characteristic of a DNA helicase with 3'-5' polarity.</text>
</comment>
<keyword evidence="5 15" id="KW-0378">Hydrolase</keyword>
<evidence type="ECO:0000256" key="7">
    <source>
        <dbReference type="ARBA" id="ARBA00022840"/>
    </source>
</evidence>
<evidence type="ECO:0000256" key="15">
    <source>
        <dbReference type="RuleBase" id="RU363016"/>
    </source>
</evidence>
<dbReference type="SUPFAM" id="SSF50249">
    <property type="entry name" value="Nucleic acid-binding proteins"/>
    <property type="match status" value="1"/>
</dbReference>
<keyword evidence="7 15" id="KW-0067">ATP-binding</keyword>
<dbReference type="GO" id="GO:0006281">
    <property type="term" value="P:DNA repair"/>
    <property type="evidence" value="ECO:0007669"/>
    <property type="project" value="UniProtKB-UniRule"/>
</dbReference>
<evidence type="ECO:0000256" key="11">
    <source>
        <dbReference type="ARBA" id="ARBA00023235"/>
    </source>
</evidence>
<dbReference type="PROSITE" id="PS51192">
    <property type="entry name" value="HELICASE_ATP_BIND_1"/>
    <property type="match status" value="1"/>
</dbReference>
<feature type="domain" description="Helicase ATP-binding" evidence="16">
    <location>
        <begin position="273"/>
        <end position="432"/>
    </location>
</feature>
<dbReference type="PANTHER" id="PTHR47964:SF1">
    <property type="entry name" value="ATP-DEPENDENT DNA HELICASE HOMOLOG RECG, CHLOROPLASTIC"/>
    <property type="match status" value="1"/>
</dbReference>
<keyword evidence="4 15" id="KW-0227">DNA damage</keyword>
<dbReference type="SUPFAM" id="SSF52540">
    <property type="entry name" value="P-loop containing nucleoside triphosphate hydrolases"/>
    <property type="match status" value="2"/>
</dbReference>
<dbReference type="NCBIfam" id="NF008168">
    <property type="entry name" value="PRK10917.2-2"/>
    <property type="match status" value="1"/>
</dbReference>
<keyword evidence="3 15" id="KW-0547">Nucleotide-binding</keyword>
<dbReference type="Gene3D" id="3.40.50.300">
    <property type="entry name" value="P-loop containing nucleotide triphosphate hydrolases"/>
    <property type="match status" value="2"/>
</dbReference>
<sequence length="675" mass="76415">MDRDIQYLKGVGPKRARLFRSLGIETIKDLLFYLPREVENVQNVSSAGSKIEDKAKVALTGVVVTAPSVRRIRGNLSMLTTEVSDSLGRYKLVWFNQPFLKSKLAVGKTIKVKGVYNKKYRQITVNEYNFSNQNINSQQSTGSLQPIYPITEGLNQKLIQQSISIALKNHINNLTDPIPKEIIEKYKLLGLRDSLLAVHQPKSKDQWLKGKKRFIFEELLTFKSALLIAKKRYNEQQGIEHYIKKDSMEVFSKVLGFELTGDQKKVMSEISKDMASSTPMNRLLQGDVGSGKTIVAAYSLYLTVVSGCQGVLMVPTEILAEQHYYNLKSIFNYFNINVELLTSSSKDKIKVYERLKKGEVDIVVGTHAILQEGVKFNKLALIVTDEQHRFGVKQRAVLRGKGSFPDVLVMSATPIPRTMAQMLYGDLDISSIKQLPKGRKPIKTYSTTPNNRNRVFEFIKKEVEKGQQCYIVCPLVDESEKVSGLAATQYFQLVDEYFGDISVGLLHGKMSSQQKEQVMTQFKNGEISILVATTVIEVGVDVKNANIMVIENSEKFGLSQLHQLRGRVGRGQFQSFCILICHTNSSTANKRMKIMTETSDGFKISQADLKLRGPGEFFGTRQHGVPEFKYFDMLNHMDYIQPATEAAQLVLENLSKESYHRFLKKIHQFADNYFD</sequence>
<keyword evidence="8" id="KW-0238">DNA-binding</keyword>
<dbReference type="GO" id="GO:0005524">
    <property type="term" value="F:ATP binding"/>
    <property type="evidence" value="ECO:0007669"/>
    <property type="project" value="UniProtKB-KW"/>
</dbReference>
<accession>A0AAU8HPN1</accession>
<dbReference type="InterPro" id="IPR033454">
    <property type="entry name" value="RecG_wedge"/>
</dbReference>
<gene>
    <name evidence="18" type="primary">recG</name>
    <name evidence="18" type="ORF">PRVXH_001477</name>
</gene>
<evidence type="ECO:0000256" key="6">
    <source>
        <dbReference type="ARBA" id="ARBA00022806"/>
    </source>
</evidence>
<evidence type="ECO:0000256" key="12">
    <source>
        <dbReference type="ARBA" id="ARBA00034617"/>
    </source>
</evidence>
<comment type="similarity">
    <text evidence="1 15">Belongs to the helicase family. RecG subfamily.</text>
</comment>
<dbReference type="EMBL" id="CP159485">
    <property type="protein sequence ID" value="XCI27572.1"/>
    <property type="molecule type" value="Genomic_DNA"/>
</dbReference>
<evidence type="ECO:0000256" key="10">
    <source>
        <dbReference type="ARBA" id="ARBA00023204"/>
    </source>
</evidence>
<evidence type="ECO:0000256" key="1">
    <source>
        <dbReference type="ARBA" id="ARBA00007504"/>
    </source>
</evidence>
<dbReference type="SMART" id="SM00487">
    <property type="entry name" value="DEXDc"/>
    <property type="match status" value="1"/>
</dbReference>
<dbReference type="Pfam" id="PF00270">
    <property type="entry name" value="DEAD"/>
    <property type="match status" value="1"/>
</dbReference>
<evidence type="ECO:0000256" key="4">
    <source>
        <dbReference type="ARBA" id="ARBA00022763"/>
    </source>
</evidence>
<dbReference type="SMART" id="SM00490">
    <property type="entry name" value="HELICc"/>
    <property type="match status" value="1"/>
</dbReference>
<evidence type="ECO:0000256" key="3">
    <source>
        <dbReference type="ARBA" id="ARBA00022741"/>
    </source>
</evidence>
<evidence type="ECO:0000259" key="16">
    <source>
        <dbReference type="PROSITE" id="PS51192"/>
    </source>
</evidence>
<dbReference type="Pfam" id="PF00271">
    <property type="entry name" value="Helicase_C"/>
    <property type="match status" value="1"/>
</dbReference>
<dbReference type="GO" id="GO:0003677">
    <property type="term" value="F:DNA binding"/>
    <property type="evidence" value="ECO:0007669"/>
    <property type="project" value="UniProtKB-KW"/>
</dbReference>
<dbReference type="InterPro" id="IPR045562">
    <property type="entry name" value="RecG_dom3_C"/>
</dbReference>
<dbReference type="Gene3D" id="2.40.50.140">
    <property type="entry name" value="Nucleic acid-binding proteins"/>
    <property type="match status" value="1"/>
</dbReference>
<reference evidence="18" key="2">
    <citation type="submission" date="2024-06" db="EMBL/GenBank/DDBJ databases">
        <authorList>
            <person name="Petrova K.O."/>
            <person name="Toshchakov S.V."/>
            <person name="Boltjanskaja Y.V."/>
            <person name="Kevbrin V.V."/>
        </authorList>
    </citation>
    <scope>NUCLEOTIDE SEQUENCE</scope>
    <source>
        <strain evidence="18">Z-710</strain>
    </source>
</reference>
<dbReference type="InterPro" id="IPR001650">
    <property type="entry name" value="Helicase_C-like"/>
</dbReference>
<evidence type="ECO:0000313" key="18">
    <source>
        <dbReference type="EMBL" id="XCI27572.1"/>
    </source>
</evidence>
<organism evidence="18">
    <name type="scientific">Proteinivorax hydrogeniformans</name>
    <dbReference type="NCBI Taxonomy" id="1826727"/>
    <lineage>
        <taxon>Bacteria</taxon>
        <taxon>Bacillati</taxon>
        <taxon>Bacillota</taxon>
        <taxon>Clostridia</taxon>
        <taxon>Eubacteriales</taxon>
        <taxon>Proteinivoracaceae</taxon>
        <taxon>Proteinivorax</taxon>
    </lineage>
</organism>
<dbReference type="InterPro" id="IPR014001">
    <property type="entry name" value="Helicase_ATP-bd"/>
</dbReference>
<evidence type="ECO:0000256" key="5">
    <source>
        <dbReference type="ARBA" id="ARBA00022801"/>
    </source>
</evidence>
<dbReference type="NCBIfam" id="TIGR00643">
    <property type="entry name" value="recG"/>
    <property type="match status" value="1"/>
</dbReference>
<evidence type="ECO:0000256" key="9">
    <source>
        <dbReference type="ARBA" id="ARBA00023172"/>
    </source>
</evidence>
<dbReference type="InterPro" id="IPR047112">
    <property type="entry name" value="RecG/Mfd"/>
</dbReference>
<dbReference type="InterPro" id="IPR011545">
    <property type="entry name" value="DEAD/DEAH_box_helicase_dom"/>
</dbReference>
<dbReference type="EC" id="5.6.2.4" evidence="13 15"/>
<protein>
    <recommendedName>
        <fullName evidence="2 15">ATP-dependent DNA helicase RecG</fullName>
        <ecNumber evidence="13 15">5.6.2.4</ecNumber>
    </recommendedName>
</protein>
<evidence type="ECO:0000256" key="8">
    <source>
        <dbReference type="ARBA" id="ARBA00023125"/>
    </source>
</evidence>
<dbReference type="GO" id="GO:0016787">
    <property type="term" value="F:hydrolase activity"/>
    <property type="evidence" value="ECO:0007669"/>
    <property type="project" value="UniProtKB-KW"/>
</dbReference>
<dbReference type="GO" id="GO:0043138">
    <property type="term" value="F:3'-5' DNA helicase activity"/>
    <property type="evidence" value="ECO:0007669"/>
    <property type="project" value="UniProtKB-EC"/>
</dbReference>
<dbReference type="PROSITE" id="PS51194">
    <property type="entry name" value="HELICASE_CTER"/>
    <property type="match status" value="1"/>
</dbReference>
<dbReference type="Pfam" id="PF17191">
    <property type="entry name" value="RecG_wedge"/>
    <property type="match status" value="1"/>
</dbReference>
<evidence type="ECO:0000256" key="14">
    <source>
        <dbReference type="ARBA" id="ARBA00048988"/>
    </source>
</evidence>
<dbReference type="InterPro" id="IPR012340">
    <property type="entry name" value="NA-bd_OB-fold"/>
</dbReference>
<dbReference type="RefSeq" id="WP_353892150.1">
    <property type="nucleotide sequence ID" value="NZ_CP159485.1"/>
</dbReference>
<dbReference type="CDD" id="cd04488">
    <property type="entry name" value="RecG_wedge_OBF"/>
    <property type="match status" value="1"/>
</dbReference>
<dbReference type="NCBIfam" id="NF008165">
    <property type="entry name" value="PRK10917.1-3"/>
    <property type="match status" value="1"/>
</dbReference>
<proteinExistence type="inferred from homology"/>
<comment type="catalytic activity">
    <reaction evidence="14 15">
        <text>ATP + H2O = ADP + phosphate + H(+)</text>
        <dbReference type="Rhea" id="RHEA:13065"/>
        <dbReference type="ChEBI" id="CHEBI:15377"/>
        <dbReference type="ChEBI" id="CHEBI:15378"/>
        <dbReference type="ChEBI" id="CHEBI:30616"/>
        <dbReference type="ChEBI" id="CHEBI:43474"/>
        <dbReference type="ChEBI" id="CHEBI:456216"/>
        <dbReference type="EC" id="5.6.2.4"/>
    </reaction>
</comment>
<comment type="catalytic activity">
    <reaction evidence="12 15">
        <text>Couples ATP hydrolysis with the unwinding of duplex DNA by translocating in the 3'-5' direction.</text>
        <dbReference type="EC" id="5.6.2.4"/>
    </reaction>
</comment>
<reference evidence="18" key="1">
    <citation type="journal article" date="2018" name="Antonie Van Leeuwenhoek">
        <title>Proteinivorax hydrogeniformans sp. nov., an anaerobic, haloalkaliphilic bacterium fermenting proteinaceous compounds with high hydrogen production.</title>
        <authorList>
            <person name="Boltyanskaya Y."/>
            <person name="Detkova E."/>
            <person name="Pimenov N."/>
            <person name="Kevbrin V."/>
        </authorList>
    </citation>
    <scope>NUCLEOTIDE SEQUENCE</scope>
    <source>
        <strain evidence="18">Z-710</strain>
    </source>
</reference>
<keyword evidence="10 15" id="KW-0234">DNA repair</keyword>
<dbReference type="InterPro" id="IPR004609">
    <property type="entry name" value="ATP-dep_DNA_helicase_RecG"/>
</dbReference>